<dbReference type="Proteomes" id="UP000039021">
    <property type="component" value="Unassembled WGS sequence"/>
</dbReference>
<accession>A0A655JAU8</accession>
<evidence type="ECO:0000313" key="6">
    <source>
        <dbReference type="Proteomes" id="UP000044938"/>
    </source>
</evidence>
<evidence type="ECO:0000313" key="4">
    <source>
        <dbReference type="EMBL" id="COW86932.1"/>
    </source>
</evidence>
<protein>
    <submittedName>
        <fullName evidence="3">Uncharacterized protein</fullName>
    </submittedName>
</protein>
<dbReference type="AlphaFoldDB" id="A0A655JAU8"/>
<dbReference type="Proteomes" id="UP000044938">
    <property type="component" value="Unassembled WGS sequence"/>
</dbReference>
<reference evidence="5 6" key="2">
    <citation type="submission" date="2015-03" db="EMBL/GenBank/DDBJ databases">
        <authorList>
            <consortium name="Pathogen Informatics"/>
        </authorList>
    </citation>
    <scope>NUCLEOTIDE SEQUENCE [LARGE SCALE GENOMIC DNA]</scope>
    <source>
        <strain evidence="2 7">C09601061</strain>
        <strain evidence="3 6">M09401471</strain>
        <strain evidence="5">N09902308</strain>
    </source>
</reference>
<feature type="region of interest" description="Disordered" evidence="1">
    <location>
        <begin position="76"/>
        <end position="101"/>
    </location>
</feature>
<evidence type="ECO:0000313" key="2">
    <source>
        <dbReference type="EMBL" id="CFR68529.1"/>
    </source>
</evidence>
<evidence type="ECO:0000313" key="7">
    <source>
        <dbReference type="Proteomes" id="UP000046680"/>
    </source>
</evidence>
<sequence>MLRHPHWSTSRPPSVGPVVVPMLAMAVQIPMARAFSFASGKAALTRASEVTLTAAAPRPCAPRAVVSTAIEGANPQAIDPSVNNETPIKYQRRRPSRSASVAADMMKTAIPRL</sequence>
<proteinExistence type="predicted"/>
<evidence type="ECO:0000256" key="1">
    <source>
        <dbReference type="SAM" id="MobiDB-lite"/>
    </source>
</evidence>
<organism evidence="3 6">
    <name type="scientific">Mycobacterium tuberculosis</name>
    <dbReference type="NCBI Taxonomy" id="1773"/>
    <lineage>
        <taxon>Bacteria</taxon>
        <taxon>Bacillati</taxon>
        <taxon>Actinomycetota</taxon>
        <taxon>Actinomycetes</taxon>
        <taxon>Mycobacteriales</taxon>
        <taxon>Mycobacteriaceae</taxon>
        <taxon>Mycobacterium</taxon>
        <taxon>Mycobacterium tuberculosis complex</taxon>
    </lineage>
</organism>
<name>A0A655JAU8_MYCTX</name>
<dbReference type="Proteomes" id="UP000046680">
    <property type="component" value="Unassembled WGS sequence"/>
</dbReference>
<evidence type="ECO:0000313" key="5">
    <source>
        <dbReference type="Proteomes" id="UP000039021"/>
    </source>
</evidence>
<dbReference type="EMBL" id="CGCX01000155">
    <property type="protein sequence ID" value="CFR68529.1"/>
    <property type="molecule type" value="Genomic_DNA"/>
</dbReference>
<gene>
    <name evidence="2" type="ORF">ERS007657_00668</name>
    <name evidence="3" type="ORF">ERS007720_03006</name>
    <name evidence="4" type="ORF">ERS007739_00237</name>
</gene>
<dbReference type="EMBL" id="CSAJ01000439">
    <property type="protein sequence ID" value="COW64521.1"/>
    <property type="molecule type" value="Genomic_DNA"/>
</dbReference>
<evidence type="ECO:0000313" key="3">
    <source>
        <dbReference type="EMBL" id="COW64521.1"/>
    </source>
</evidence>
<reference evidence="4" key="1">
    <citation type="submission" date="2015-03" db="EMBL/GenBank/DDBJ databases">
        <authorList>
            <consortium name="Pathogen Informatics"/>
            <person name="Murphy D."/>
        </authorList>
    </citation>
    <scope>NUCLEOTIDE SEQUENCE</scope>
    <source>
        <strain evidence="4">N09902308</strain>
    </source>
</reference>
<dbReference type="EMBL" id="CSBK01000058">
    <property type="protein sequence ID" value="COW86932.1"/>
    <property type="molecule type" value="Genomic_DNA"/>
</dbReference>